<comment type="caution">
    <text evidence="10">The sequence shown here is derived from an EMBL/GenBank/DDBJ whole genome shotgun (WGS) entry which is preliminary data.</text>
</comment>
<dbReference type="Proteomes" id="UP000011971">
    <property type="component" value="Unassembled WGS sequence"/>
</dbReference>
<evidence type="ECO:0000256" key="5">
    <source>
        <dbReference type="ARBA" id="ARBA00022490"/>
    </source>
</evidence>
<evidence type="ECO:0000313" key="10">
    <source>
        <dbReference type="EMBL" id="ELT46780.1"/>
    </source>
</evidence>
<dbReference type="PANTHER" id="PTHR42930">
    <property type="entry name" value="PHOSPHATE-SPECIFIC TRANSPORT SYSTEM ACCESSORY PROTEIN PHOU"/>
    <property type="match status" value="1"/>
</dbReference>
<keyword evidence="4" id="KW-0813">Transport</keyword>
<dbReference type="Pfam" id="PF01895">
    <property type="entry name" value="PhoU"/>
    <property type="match status" value="2"/>
</dbReference>
<comment type="function">
    <text evidence="7">Plays a role in the regulation of phosphate uptake.</text>
</comment>
<dbReference type="GO" id="GO:0045936">
    <property type="term" value="P:negative regulation of phosphate metabolic process"/>
    <property type="evidence" value="ECO:0007669"/>
    <property type="project" value="InterPro"/>
</dbReference>
<evidence type="ECO:0000256" key="3">
    <source>
        <dbReference type="ARBA" id="ARBA00011738"/>
    </source>
</evidence>
<gene>
    <name evidence="10" type="ORF">D584_23361</name>
</gene>
<dbReference type="Gene3D" id="1.20.58.220">
    <property type="entry name" value="Phosphate transport system protein phou homolog 2, domain 2"/>
    <property type="match status" value="2"/>
</dbReference>
<dbReference type="EMBL" id="AOGE01000075">
    <property type="protein sequence ID" value="ELT46780.1"/>
    <property type="molecule type" value="Genomic_DNA"/>
</dbReference>
<dbReference type="SUPFAM" id="SSF109755">
    <property type="entry name" value="PhoU-like"/>
    <property type="match status" value="1"/>
</dbReference>
<dbReference type="FunFam" id="1.20.58.220:FF:000004">
    <property type="entry name" value="Phosphate-specific transport system accessory protein PhoU"/>
    <property type="match status" value="1"/>
</dbReference>
<accession>M5JK29</accession>
<sequence length="262" mass="29141">VEMTRCASALSALTIAATDCLRSASQHTVRSYDEELKFLTHKIAEMGGHAERMVEQSVAAIVNADNALAQRVISDDLILDASEREIDDKAVMIIAKRQPMAVDLREIIGSIRISADLERVGDLGKNIAKRVAAVSESRQPVKLYRGLETLAELALTQLKDVLDAYASRSVQQINVVRDRDDEIDAMYTSLFRELLTYMMEDPRNISACTHLLFCAKNIERIGDHATNIAETVYYIVTGLQMPAERPKEDLSHGIVVDEARKP</sequence>
<evidence type="ECO:0000259" key="9">
    <source>
        <dbReference type="Pfam" id="PF01895"/>
    </source>
</evidence>
<dbReference type="PATRIC" id="fig|1234597.4.peg.4813"/>
<feature type="domain" description="PhoU" evidence="9">
    <location>
        <begin position="43"/>
        <end position="131"/>
    </location>
</feature>
<name>M5JK29_9HYPH</name>
<evidence type="ECO:0000256" key="1">
    <source>
        <dbReference type="ARBA" id="ARBA00004496"/>
    </source>
</evidence>
<comment type="subcellular location">
    <subcellularLocation>
        <location evidence="1">Cytoplasm</location>
    </subcellularLocation>
</comment>
<comment type="subunit">
    <text evidence="3">Homodimer.</text>
</comment>
<keyword evidence="6" id="KW-0592">Phosphate transport</keyword>
<dbReference type="GO" id="GO:0030643">
    <property type="term" value="P:intracellular phosphate ion homeostasis"/>
    <property type="evidence" value="ECO:0007669"/>
    <property type="project" value="InterPro"/>
</dbReference>
<dbReference type="PIRSF" id="PIRSF003107">
    <property type="entry name" value="PhoU"/>
    <property type="match status" value="1"/>
</dbReference>
<dbReference type="AlphaFoldDB" id="M5JK29"/>
<organism evidence="10 11">
    <name type="scientific">Brucella intermedia M86</name>
    <dbReference type="NCBI Taxonomy" id="1234597"/>
    <lineage>
        <taxon>Bacteria</taxon>
        <taxon>Pseudomonadati</taxon>
        <taxon>Pseudomonadota</taxon>
        <taxon>Alphaproteobacteria</taxon>
        <taxon>Hyphomicrobiales</taxon>
        <taxon>Brucellaceae</taxon>
        <taxon>Brucella/Ochrobactrum group</taxon>
        <taxon>Brucella</taxon>
    </lineage>
</organism>
<comment type="similarity">
    <text evidence="2">Belongs to the PhoU family.</text>
</comment>
<evidence type="ECO:0000256" key="2">
    <source>
        <dbReference type="ARBA" id="ARBA00008107"/>
    </source>
</evidence>
<dbReference type="InterPro" id="IPR038078">
    <property type="entry name" value="PhoU-like_sf"/>
</dbReference>
<evidence type="ECO:0000256" key="6">
    <source>
        <dbReference type="ARBA" id="ARBA00022592"/>
    </source>
</evidence>
<evidence type="ECO:0000256" key="4">
    <source>
        <dbReference type="ARBA" id="ARBA00022448"/>
    </source>
</evidence>
<dbReference type="GO" id="GO:0005737">
    <property type="term" value="C:cytoplasm"/>
    <property type="evidence" value="ECO:0007669"/>
    <property type="project" value="UniProtKB-SubCell"/>
</dbReference>
<evidence type="ECO:0000313" key="11">
    <source>
        <dbReference type="Proteomes" id="UP000011971"/>
    </source>
</evidence>
<dbReference type="GO" id="GO:0006817">
    <property type="term" value="P:phosphate ion transport"/>
    <property type="evidence" value="ECO:0007669"/>
    <property type="project" value="UniProtKB-KW"/>
</dbReference>
<keyword evidence="5" id="KW-0963">Cytoplasm</keyword>
<dbReference type="InterPro" id="IPR026022">
    <property type="entry name" value="PhoU_dom"/>
</dbReference>
<feature type="domain" description="PhoU" evidence="9">
    <location>
        <begin position="148"/>
        <end position="232"/>
    </location>
</feature>
<dbReference type="InterPro" id="IPR028366">
    <property type="entry name" value="PhoU"/>
</dbReference>
<dbReference type="NCBIfam" id="TIGR02135">
    <property type="entry name" value="phoU_full"/>
    <property type="match status" value="1"/>
</dbReference>
<proteinExistence type="inferred from homology"/>
<dbReference type="STRING" id="94625.A7J42_05235"/>
<reference evidence="10 11" key="1">
    <citation type="journal article" date="2013" name="Gut Pathog.">
        <title>Draft genome of Ochrobactrum intermedium strain M86 isolated from non-ulcer dyspeptic individual from India.</title>
        <authorList>
            <person name="Kulkarni G."/>
            <person name="Dhotre D."/>
            <person name="Dharne M."/>
            <person name="Shetty S."/>
            <person name="Chowdhury S."/>
            <person name="Misra V."/>
            <person name="Misra S."/>
            <person name="Patole M."/>
            <person name="Shouche Y."/>
        </authorList>
    </citation>
    <scope>NUCLEOTIDE SEQUENCE [LARGE SCALE GENOMIC DNA]</scope>
    <source>
        <strain evidence="10 11">M86</strain>
    </source>
</reference>
<dbReference type="PANTHER" id="PTHR42930:SF3">
    <property type="entry name" value="PHOSPHATE-SPECIFIC TRANSPORT SYSTEM ACCESSORY PROTEIN PHOU"/>
    <property type="match status" value="1"/>
</dbReference>
<feature type="non-terminal residue" evidence="10">
    <location>
        <position position="1"/>
    </location>
</feature>
<evidence type="ECO:0000256" key="7">
    <source>
        <dbReference type="ARBA" id="ARBA00056181"/>
    </source>
</evidence>
<protein>
    <recommendedName>
        <fullName evidence="8">Phosphate-specific transport system accessory protein PhoU homolog</fullName>
    </recommendedName>
</protein>
<evidence type="ECO:0000256" key="8">
    <source>
        <dbReference type="ARBA" id="ARBA00069911"/>
    </source>
</evidence>